<dbReference type="SUPFAM" id="SSF48371">
    <property type="entry name" value="ARM repeat"/>
    <property type="match status" value="1"/>
</dbReference>
<dbReference type="EMBL" id="CACVAQ010000546">
    <property type="protein sequence ID" value="CAA6830296.1"/>
    <property type="molecule type" value="Genomic_DNA"/>
</dbReference>
<protein>
    <submittedName>
        <fullName evidence="1">Uncharacterized protein</fullName>
    </submittedName>
</protein>
<proteinExistence type="predicted"/>
<sequence length="268" mass="31377">MDKYDLQLEFLIQALPHQTKETCQTAFLSVAKRDLRKALFHLLQPDTELEELLALLRHNSSDIPAQQMEWVDRLMHWYCPNTSYKTIVKQATKGIPVQLDTATLSRLKTFRRPPRKEMFQRWFQLMDNRSDLVRLYFIKCLRSYDRELEPFWAYIDGYARSYNPDIVKAALVLLAQMPTGVQKSIVTIGGHLKNPKMRFHALVAMQNATELSTPLLSNLLNPIITEYRQLVNRQGRMNDLWEEYRLIQVILKNNGVRLSIPDIGLGRF</sequence>
<dbReference type="InterPro" id="IPR016024">
    <property type="entry name" value="ARM-type_fold"/>
</dbReference>
<evidence type="ECO:0000313" key="1">
    <source>
        <dbReference type="EMBL" id="CAA6830296.1"/>
    </source>
</evidence>
<gene>
    <name evidence="1" type="ORF">HELGO_WM27152</name>
</gene>
<name>A0A6S6UAM0_9BACT</name>
<organism evidence="1">
    <name type="scientific">uncultured Aureispira sp</name>
    <dbReference type="NCBI Taxonomy" id="1331704"/>
    <lineage>
        <taxon>Bacteria</taxon>
        <taxon>Pseudomonadati</taxon>
        <taxon>Bacteroidota</taxon>
        <taxon>Saprospiria</taxon>
        <taxon>Saprospirales</taxon>
        <taxon>Saprospiraceae</taxon>
        <taxon>Aureispira</taxon>
        <taxon>environmental samples</taxon>
    </lineage>
</organism>
<accession>A0A6S6UAM0</accession>
<dbReference type="AlphaFoldDB" id="A0A6S6UAM0"/>
<reference evidence="1" key="1">
    <citation type="submission" date="2020-01" db="EMBL/GenBank/DDBJ databases">
        <authorList>
            <person name="Meier V. D."/>
            <person name="Meier V D."/>
        </authorList>
    </citation>
    <scope>NUCLEOTIDE SEQUENCE</scope>
    <source>
        <strain evidence="1">HLG_WM_MAG_10</strain>
    </source>
</reference>